<evidence type="ECO:0000259" key="3">
    <source>
        <dbReference type="SMART" id="SM00047"/>
    </source>
</evidence>
<dbReference type="EMBL" id="FOIT01000002">
    <property type="protein sequence ID" value="SEV95482.1"/>
    <property type="molecule type" value="Genomic_DNA"/>
</dbReference>
<keyword evidence="2" id="KW-0472">Membrane</keyword>
<dbReference type="SMART" id="SM00047">
    <property type="entry name" value="LYZ2"/>
    <property type="match status" value="1"/>
</dbReference>
<dbReference type="Pfam" id="PF01832">
    <property type="entry name" value="Glucosaminidase"/>
    <property type="match status" value="1"/>
</dbReference>
<keyword evidence="5" id="KW-1185">Reference proteome</keyword>
<evidence type="ECO:0000256" key="2">
    <source>
        <dbReference type="SAM" id="Phobius"/>
    </source>
</evidence>
<evidence type="ECO:0000256" key="1">
    <source>
        <dbReference type="ARBA" id="ARBA00006088"/>
    </source>
</evidence>
<accession>A0A662Z4L5</accession>
<sequence length="272" mass="31343">MAKKNQLVWDKRVMWAITALIVLLIIAFFISSRSDQWFLDRGEDIEQFEGPLFENATHRQYNASSPPMVHTGGPALFERANLLEVQEAMQINENRPLEFLDLREMVRISEDELNEVLEDKGILAGHGDSFLRAQRNYNVNVFYLIAHALVETGHGESELAAGIDHEDETYYNFFGIGAFDTGAVSEGHAYAVNEEWTSPEEAILGGAKFISESYVHNNQFTTYAMRWNPENPTSNQYATDVNWSRVIAEITESYYDYFDLEPSRFYRNYYNE</sequence>
<dbReference type="Proteomes" id="UP000243605">
    <property type="component" value="Unassembled WGS sequence"/>
</dbReference>
<proteinExistence type="inferred from homology"/>
<name>A0A662Z4L5_9STAP</name>
<reference evidence="4 5" key="1">
    <citation type="submission" date="2016-10" db="EMBL/GenBank/DDBJ databases">
        <authorList>
            <person name="Varghese N."/>
            <person name="Submissions S."/>
        </authorList>
    </citation>
    <scope>NUCLEOTIDE SEQUENCE [LARGE SCALE GENOMIC DNA]</scope>
    <source>
        <strain evidence="4 5">IBRC-M10081</strain>
    </source>
</reference>
<keyword evidence="2" id="KW-0812">Transmembrane</keyword>
<feature type="transmembrane region" description="Helical" evidence="2">
    <location>
        <begin position="12"/>
        <end position="31"/>
    </location>
</feature>
<evidence type="ECO:0000313" key="4">
    <source>
        <dbReference type="EMBL" id="SEV95482.1"/>
    </source>
</evidence>
<dbReference type="RefSeq" id="WP_091474464.1">
    <property type="nucleotide sequence ID" value="NZ_FOIT01000002.1"/>
</dbReference>
<comment type="similarity">
    <text evidence="1">In the N-terminal section; belongs to the N-acetylmuramoyl-L-alanine amidase 2 family.</text>
</comment>
<dbReference type="AlphaFoldDB" id="A0A662Z4L5"/>
<protein>
    <submittedName>
        <fullName evidence="4">Beta-N-acetylglucosaminidase</fullName>
    </submittedName>
</protein>
<dbReference type="InterPro" id="IPR002901">
    <property type="entry name" value="MGlyc_endo_b_GlcNAc-like_dom"/>
</dbReference>
<feature type="domain" description="Mannosyl-glycoprotein endo-beta-N-acetylglucosamidase-like" evidence="3">
    <location>
        <begin position="115"/>
        <end position="259"/>
    </location>
</feature>
<dbReference type="GO" id="GO:0004040">
    <property type="term" value="F:amidase activity"/>
    <property type="evidence" value="ECO:0007669"/>
    <property type="project" value="InterPro"/>
</dbReference>
<organism evidence="4 5">
    <name type="scientific">Aliicoccus persicus</name>
    <dbReference type="NCBI Taxonomy" id="930138"/>
    <lineage>
        <taxon>Bacteria</taxon>
        <taxon>Bacillati</taxon>
        <taxon>Bacillota</taxon>
        <taxon>Bacilli</taxon>
        <taxon>Bacillales</taxon>
        <taxon>Staphylococcaceae</taxon>
        <taxon>Aliicoccus</taxon>
    </lineage>
</organism>
<gene>
    <name evidence="4" type="ORF">SAMN05192557_0984</name>
</gene>
<evidence type="ECO:0000313" key="5">
    <source>
        <dbReference type="Proteomes" id="UP000243605"/>
    </source>
</evidence>
<keyword evidence="2" id="KW-1133">Transmembrane helix</keyword>
<dbReference type="Gene3D" id="1.10.530.10">
    <property type="match status" value="1"/>
</dbReference>
<dbReference type="OrthoDB" id="9816557at2"/>